<sequence>MSSNDIVETGSVWEAVSDTAGEAYNRRLRADLMTAIRGQIDRFGWSQVVAAQNLGVTQPRLSDLYRGKLSKFSLDALVNLGSKVGVHVGVHVDTDTDTLTNH</sequence>
<dbReference type="SUPFAM" id="SSF47413">
    <property type="entry name" value="lambda repressor-like DNA-binding domains"/>
    <property type="match status" value="1"/>
</dbReference>
<dbReference type="RefSeq" id="WP_317545625.1">
    <property type="nucleotide sequence ID" value="NZ_JAWLKB010000033.1"/>
</dbReference>
<proteinExistence type="predicted"/>
<dbReference type="Gene3D" id="1.10.260.40">
    <property type="entry name" value="lambda repressor-like DNA-binding domains"/>
    <property type="match status" value="1"/>
</dbReference>
<dbReference type="InterPro" id="IPR010982">
    <property type="entry name" value="Lambda_DNA-bd_dom_sf"/>
</dbReference>
<dbReference type="InterPro" id="IPR039554">
    <property type="entry name" value="HigA2-like_HTH"/>
</dbReference>
<reference evidence="2 3" key="1">
    <citation type="submission" date="2023-10" db="EMBL/GenBank/DDBJ databases">
        <title>Development of a sustainable strategy for remediation of hydrocarbon-contaminated territories based on the waste exchange concept.</title>
        <authorList>
            <person name="Krivoruchko A."/>
        </authorList>
    </citation>
    <scope>NUCLEOTIDE SEQUENCE [LARGE SCALE GENOMIC DNA]</scope>
    <source>
        <strain evidence="2 3">IEGM 1203</strain>
    </source>
</reference>
<protein>
    <submittedName>
        <fullName evidence="2">XRE family transcriptional regulator</fullName>
    </submittedName>
</protein>
<accession>A0ABU4C4L8</accession>
<gene>
    <name evidence="2" type="ORF">R3Q16_31545</name>
</gene>
<name>A0ABU4C4L8_RHOGO</name>
<evidence type="ECO:0000313" key="3">
    <source>
        <dbReference type="Proteomes" id="UP001185927"/>
    </source>
</evidence>
<dbReference type="EMBL" id="JAWLKB010000033">
    <property type="protein sequence ID" value="MDV6271163.1"/>
    <property type="molecule type" value="Genomic_DNA"/>
</dbReference>
<feature type="domain" description="HigA2-like helix-turn-helix" evidence="1">
    <location>
        <begin position="18"/>
        <end position="92"/>
    </location>
</feature>
<evidence type="ECO:0000313" key="2">
    <source>
        <dbReference type="EMBL" id="MDV6271163.1"/>
    </source>
</evidence>
<dbReference type="Pfam" id="PF13744">
    <property type="entry name" value="HTH_37"/>
    <property type="match status" value="1"/>
</dbReference>
<comment type="caution">
    <text evidence="2">The sequence shown here is derived from an EMBL/GenBank/DDBJ whole genome shotgun (WGS) entry which is preliminary data.</text>
</comment>
<organism evidence="2 3">
    <name type="scientific">Rhodococcus globerulus</name>
    <dbReference type="NCBI Taxonomy" id="33008"/>
    <lineage>
        <taxon>Bacteria</taxon>
        <taxon>Bacillati</taxon>
        <taxon>Actinomycetota</taxon>
        <taxon>Actinomycetes</taxon>
        <taxon>Mycobacteriales</taxon>
        <taxon>Nocardiaceae</taxon>
        <taxon>Rhodococcus</taxon>
    </lineage>
</organism>
<dbReference type="Proteomes" id="UP001185927">
    <property type="component" value="Unassembled WGS sequence"/>
</dbReference>
<keyword evidence="3" id="KW-1185">Reference proteome</keyword>
<evidence type="ECO:0000259" key="1">
    <source>
        <dbReference type="Pfam" id="PF13744"/>
    </source>
</evidence>